<dbReference type="InterPro" id="IPR036196">
    <property type="entry name" value="Ptyr_pPase_sf"/>
</dbReference>
<gene>
    <name evidence="3" type="ORF">GLP40_21040</name>
</gene>
<protein>
    <submittedName>
        <fullName evidence="3">Arsenate reductase ArsC</fullName>
    </submittedName>
</protein>
<dbReference type="PANTHER" id="PTHR43428">
    <property type="entry name" value="ARSENATE REDUCTASE"/>
    <property type="match status" value="1"/>
</dbReference>
<dbReference type="EMBL" id="WMBB01000009">
    <property type="protein sequence ID" value="MTE15250.1"/>
    <property type="molecule type" value="Genomic_DNA"/>
</dbReference>
<dbReference type="SUPFAM" id="SSF52788">
    <property type="entry name" value="Phosphotyrosine protein phosphatases I"/>
    <property type="match status" value="1"/>
</dbReference>
<dbReference type="Pfam" id="PF21234">
    <property type="entry name" value="Phosphatase-like_N"/>
    <property type="match status" value="1"/>
</dbReference>
<dbReference type="Gene3D" id="1.10.8.1060">
    <property type="entry name" value="Corynebacterium glutamicum thioredoxin-dependent arsenate reductase, N-terminal domain"/>
    <property type="match status" value="1"/>
</dbReference>
<dbReference type="Proteomes" id="UP000432464">
    <property type="component" value="Unassembled WGS sequence"/>
</dbReference>
<dbReference type="CDD" id="cd16345">
    <property type="entry name" value="LMWP_ArsC"/>
    <property type="match status" value="1"/>
</dbReference>
<accession>A0A6I3L307</accession>
<reference evidence="3 4" key="1">
    <citation type="submission" date="2019-11" db="EMBL/GenBank/DDBJ databases">
        <title>Nocardia sp. nov. CT2-14 isolated from soil.</title>
        <authorList>
            <person name="Kanchanasin P."/>
            <person name="Tanasupawat S."/>
            <person name="Yuki M."/>
            <person name="Kudo T."/>
        </authorList>
    </citation>
    <scope>NUCLEOTIDE SEQUENCE [LARGE SCALE GENOMIC DNA]</scope>
    <source>
        <strain evidence="3 4">CT2-14</strain>
    </source>
</reference>
<sequence>MLGAASERLAQEFAAVANAATVERILAGSYTHLAAIGIAGDRLPGFAERFARERLTALARAEGRAVHTGPTVLFVCTHNAGRSQMALGFFNRLAGNRASAWSCGSAPDVAVNPLVVAVMAERGVDIADEFPKPWADELMRAADVIIDMGCGDTDPIIAGHRFEQWPLPDPVGEDIEEIRGIRDEIEVRVRRLVANLGLAASPVS</sequence>
<feature type="domain" description="Phosphotyrosine protein phosphatase I" evidence="2">
    <location>
        <begin position="70"/>
        <end position="195"/>
    </location>
</feature>
<keyword evidence="4" id="KW-1185">Reference proteome</keyword>
<dbReference type="InterPro" id="IPR023485">
    <property type="entry name" value="Ptyr_pPase"/>
</dbReference>
<keyword evidence="1" id="KW-0059">Arsenical resistance</keyword>
<dbReference type="InterPro" id="IPR048716">
    <property type="entry name" value="Phosphatase-like_N"/>
</dbReference>
<dbReference type="AlphaFoldDB" id="A0A6I3L307"/>
<dbReference type="Gene3D" id="3.40.50.2300">
    <property type="match status" value="1"/>
</dbReference>
<evidence type="ECO:0000313" key="3">
    <source>
        <dbReference type="EMBL" id="MTE15250.1"/>
    </source>
</evidence>
<dbReference type="NCBIfam" id="NF046112">
    <property type="entry name" value="MSMEG_6209_Nter"/>
    <property type="match status" value="1"/>
</dbReference>
<dbReference type="SMART" id="SM00226">
    <property type="entry name" value="LMWPc"/>
    <property type="match status" value="1"/>
</dbReference>
<organism evidence="3 4">
    <name type="scientific">Nocardia aurantiaca</name>
    <dbReference type="NCBI Taxonomy" id="2675850"/>
    <lineage>
        <taxon>Bacteria</taxon>
        <taxon>Bacillati</taxon>
        <taxon>Actinomycetota</taxon>
        <taxon>Actinomycetes</taxon>
        <taxon>Mycobacteriales</taxon>
        <taxon>Nocardiaceae</taxon>
        <taxon>Nocardia</taxon>
    </lineage>
</organism>
<dbReference type="GO" id="GO:0046685">
    <property type="term" value="P:response to arsenic-containing substance"/>
    <property type="evidence" value="ECO:0007669"/>
    <property type="project" value="UniProtKB-KW"/>
</dbReference>
<proteinExistence type="predicted"/>
<dbReference type="PANTHER" id="PTHR43428:SF1">
    <property type="entry name" value="ARSENATE REDUCTASE"/>
    <property type="match status" value="1"/>
</dbReference>
<evidence type="ECO:0000256" key="1">
    <source>
        <dbReference type="ARBA" id="ARBA00022849"/>
    </source>
</evidence>
<comment type="caution">
    <text evidence="3">The sequence shown here is derived from an EMBL/GenBank/DDBJ whole genome shotgun (WGS) entry which is preliminary data.</text>
</comment>
<name>A0A6I3L307_9NOCA</name>
<evidence type="ECO:0000313" key="4">
    <source>
        <dbReference type="Proteomes" id="UP000432464"/>
    </source>
</evidence>
<dbReference type="Pfam" id="PF01451">
    <property type="entry name" value="LMWPc"/>
    <property type="match status" value="1"/>
</dbReference>
<evidence type="ECO:0000259" key="2">
    <source>
        <dbReference type="SMART" id="SM00226"/>
    </source>
</evidence>